<keyword evidence="4" id="KW-1185">Reference proteome</keyword>
<name>A0AAD1XJK5_EUPCR</name>
<evidence type="ECO:0000313" key="3">
    <source>
        <dbReference type="EMBL" id="CAI2373887.1"/>
    </source>
</evidence>
<dbReference type="EMBL" id="CAMPGE010015254">
    <property type="protein sequence ID" value="CAI2373887.1"/>
    <property type="molecule type" value="Genomic_DNA"/>
</dbReference>
<sequence>MEKSDTKKPKINPNIKITPTAKAEETKESSAAETNKIIQEKLKDFEIEQQKKEEEKSLEEQKQKIVNEVKKMAEKADDIISRDKYELKENINAEEKVKAMYDLFKTISESCYEDSVDFVKHSLDSEIDERLMQILNNYENNESNTIHKLQILIRDLQDKTPKIHEEVDKFIEAQKEWRKEKELEFQKSIQTIRSQMAPSNPETGENEMLSKYNELCEYVDTMKNEGIDNIINERDEKIKELRETKDIKLTESKNNIEEKIQVLKRENDKLKKELPQSRKDYTKHKNESKKLVQIIEANNKKKRSYKDNITKLNDQLKEHKKKQKELSDLVDSLKEHYNDASQ</sequence>
<keyword evidence="1" id="KW-0175">Coiled coil</keyword>
<evidence type="ECO:0000313" key="4">
    <source>
        <dbReference type="Proteomes" id="UP001295684"/>
    </source>
</evidence>
<proteinExistence type="predicted"/>
<feature type="coiled-coil region" evidence="1">
    <location>
        <begin position="35"/>
        <end position="75"/>
    </location>
</feature>
<comment type="caution">
    <text evidence="3">The sequence shown here is derived from an EMBL/GenBank/DDBJ whole genome shotgun (WGS) entry which is preliminary data.</text>
</comment>
<feature type="region of interest" description="Disordered" evidence="2">
    <location>
        <begin position="1"/>
        <end position="34"/>
    </location>
</feature>
<feature type="coiled-coil region" evidence="1">
    <location>
        <begin position="227"/>
        <end position="336"/>
    </location>
</feature>
<reference evidence="3" key="1">
    <citation type="submission" date="2023-07" db="EMBL/GenBank/DDBJ databases">
        <authorList>
            <consortium name="AG Swart"/>
            <person name="Singh M."/>
            <person name="Singh A."/>
            <person name="Seah K."/>
            <person name="Emmerich C."/>
        </authorList>
    </citation>
    <scope>NUCLEOTIDE SEQUENCE</scope>
    <source>
        <strain evidence="3">DP1</strain>
    </source>
</reference>
<accession>A0AAD1XJK5</accession>
<evidence type="ECO:0000256" key="1">
    <source>
        <dbReference type="SAM" id="Coils"/>
    </source>
</evidence>
<gene>
    <name evidence="3" type="ORF">ECRASSUSDP1_LOCUS15236</name>
</gene>
<organism evidence="3 4">
    <name type="scientific">Euplotes crassus</name>
    <dbReference type="NCBI Taxonomy" id="5936"/>
    <lineage>
        <taxon>Eukaryota</taxon>
        <taxon>Sar</taxon>
        <taxon>Alveolata</taxon>
        <taxon>Ciliophora</taxon>
        <taxon>Intramacronucleata</taxon>
        <taxon>Spirotrichea</taxon>
        <taxon>Hypotrichia</taxon>
        <taxon>Euplotida</taxon>
        <taxon>Euplotidae</taxon>
        <taxon>Moneuplotes</taxon>
    </lineage>
</organism>
<evidence type="ECO:0000256" key="2">
    <source>
        <dbReference type="SAM" id="MobiDB-lite"/>
    </source>
</evidence>
<dbReference type="Proteomes" id="UP001295684">
    <property type="component" value="Unassembled WGS sequence"/>
</dbReference>
<feature type="compositionally biased region" description="Low complexity" evidence="2">
    <location>
        <begin position="11"/>
        <end position="21"/>
    </location>
</feature>
<protein>
    <submittedName>
        <fullName evidence="3">Uncharacterized protein</fullName>
    </submittedName>
</protein>
<dbReference type="AlphaFoldDB" id="A0AAD1XJK5"/>